<dbReference type="InterPro" id="IPR010610">
    <property type="entry name" value="EryCIII-like_C"/>
</dbReference>
<evidence type="ECO:0000259" key="6">
    <source>
        <dbReference type="Pfam" id="PF21036"/>
    </source>
</evidence>
<organism evidence="7 8">
    <name type="scientific">Sinosporangium siamense</name>
    <dbReference type="NCBI Taxonomy" id="1367973"/>
    <lineage>
        <taxon>Bacteria</taxon>
        <taxon>Bacillati</taxon>
        <taxon>Actinomycetota</taxon>
        <taxon>Actinomycetes</taxon>
        <taxon>Streptosporangiales</taxon>
        <taxon>Streptosporangiaceae</taxon>
        <taxon>Sinosporangium</taxon>
    </lineage>
</organism>
<comment type="caution">
    <text evidence="7">The sequence shown here is derived from an EMBL/GenBank/DDBJ whole genome shotgun (WGS) entry which is preliminary data.</text>
</comment>
<keyword evidence="2" id="KW-0328">Glycosyltransferase</keyword>
<dbReference type="SUPFAM" id="SSF53756">
    <property type="entry name" value="UDP-Glycosyltransferase/glycogen phosphorylase"/>
    <property type="match status" value="1"/>
</dbReference>
<dbReference type="Pfam" id="PF06722">
    <property type="entry name" value="EryCIII-like_C"/>
    <property type="match status" value="1"/>
</dbReference>
<dbReference type="NCBIfam" id="TIGR04516">
    <property type="entry name" value="glycosyl_450act"/>
    <property type="match status" value="1"/>
</dbReference>
<dbReference type="EMBL" id="BOOW01000006">
    <property type="protein sequence ID" value="GII90691.1"/>
    <property type="molecule type" value="Genomic_DNA"/>
</dbReference>
<evidence type="ECO:0000256" key="2">
    <source>
        <dbReference type="ARBA" id="ARBA00022676"/>
    </source>
</evidence>
<dbReference type="FunFam" id="3.40.50.2000:FF:000072">
    <property type="entry name" value="Glycosyl transferase"/>
    <property type="match status" value="1"/>
</dbReference>
<dbReference type="InterPro" id="IPR048284">
    <property type="entry name" value="EryCIII-like_N"/>
</dbReference>
<dbReference type="Proteomes" id="UP000606172">
    <property type="component" value="Unassembled WGS sequence"/>
</dbReference>
<gene>
    <name evidence="7" type="ORF">Ssi02_09220</name>
</gene>
<dbReference type="InterPro" id="IPR050426">
    <property type="entry name" value="Glycosyltransferase_28"/>
</dbReference>
<dbReference type="GO" id="GO:0016758">
    <property type="term" value="F:hexosyltransferase activity"/>
    <property type="evidence" value="ECO:0007669"/>
    <property type="project" value="UniProtKB-ARBA"/>
</dbReference>
<evidence type="ECO:0000313" key="8">
    <source>
        <dbReference type="Proteomes" id="UP000606172"/>
    </source>
</evidence>
<dbReference type="InterPro" id="IPR030953">
    <property type="entry name" value="Glycosyl_450act"/>
</dbReference>
<dbReference type="Pfam" id="PF21036">
    <property type="entry name" value="EryCIII-like_N"/>
    <property type="match status" value="1"/>
</dbReference>
<keyword evidence="3 7" id="KW-0808">Transferase</keyword>
<dbReference type="Gene3D" id="3.40.50.2000">
    <property type="entry name" value="Glycogen Phosphorylase B"/>
    <property type="match status" value="2"/>
</dbReference>
<evidence type="ECO:0000313" key="7">
    <source>
        <dbReference type="EMBL" id="GII90691.1"/>
    </source>
</evidence>
<evidence type="ECO:0000256" key="4">
    <source>
        <dbReference type="ARBA" id="ARBA00023194"/>
    </source>
</evidence>
<proteinExistence type="inferred from homology"/>
<comment type="similarity">
    <text evidence="1">Belongs to the glycosyltransferase 28 family.</text>
</comment>
<name>A0A919V5C0_9ACTN</name>
<evidence type="ECO:0000256" key="1">
    <source>
        <dbReference type="ARBA" id="ARBA00006962"/>
    </source>
</evidence>
<evidence type="ECO:0000256" key="3">
    <source>
        <dbReference type="ARBA" id="ARBA00022679"/>
    </source>
</evidence>
<evidence type="ECO:0000259" key="5">
    <source>
        <dbReference type="Pfam" id="PF06722"/>
    </source>
</evidence>
<keyword evidence="8" id="KW-1185">Reference proteome</keyword>
<dbReference type="RefSeq" id="WP_204021256.1">
    <property type="nucleotide sequence ID" value="NZ_BOOW01000006.1"/>
</dbReference>
<dbReference type="InterPro" id="IPR002213">
    <property type="entry name" value="UDP_glucos_trans"/>
</dbReference>
<dbReference type="GO" id="GO:0017000">
    <property type="term" value="P:antibiotic biosynthetic process"/>
    <property type="evidence" value="ECO:0007669"/>
    <property type="project" value="UniProtKB-KW"/>
</dbReference>
<feature type="domain" description="Erythromycin biosynthesis protein CIII-like C-terminal" evidence="5">
    <location>
        <begin position="270"/>
        <end position="413"/>
    </location>
</feature>
<feature type="domain" description="Erythromycin biosynthesis protein CIII-like N-terminal" evidence="6">
    <location>
        <begin position="22"/>
        <end position="254"/>
    </location>
</feature>
<dbReference type="PANTHER" id="PTHR48050">
    <property type="entry name" value="STEROL 3-BETA-GLUCOSYLTRANSFERASE"/>
    <property type="match status" value="1"/>
</dbReference>
<protein>
    <submittedName>
        <fullName evidence="7">Glycosyl transferase</fullName>
    </submittedName>
</protein>
<sequence>MRILFATYAEKSHFLVMVPLAWALQNAGHEVRVASQPELTDVIVRSGLTAVPVGKNHDMYRVNRAFKFFDPRAEVSRFDMSGTTWEQVGWEHLRLGYQGYVRWWPWLVNRGLVGDLTDFCRHWQPDLVIWEPLTYSGAIAAKASGAAHARLMWSVDLFSRLREEFMAARDRQPGPVLEDPLAEWMDARARTVGVEFSEDMAHGQFIIDHNPPSMSLGLDLPYVPTRYVPYNDVATVPRWLRAEPERPRICLTLGTTATERFEGYAVSVQDLLDSLSDLDVEVVATLSEQAQAKLRHVPGNTRVVSFAPLHVLAPTCAAMINHGGNGTFYTTLINGVPQLVIPTMFDEPVRAKRLAEEGAGLTLQPAEVTGEKIRACVERLLGEPSFAEHSARLRAEMLAMPSPNDVVPQIEELTARHRPATALTGR</sequence>
<dbReference type="AlphaFoldDB" id="A0A919V5C0"/>
<accession>A0A919V5C0</accession>
<keyword evidence="4" id="KW-0045">Antibiotic biosynthesis</keyword>
<reference evidence="7" key="1">
    <citation type="submission" date="2021-01" db="EMBL/GenBank/DDBJ databases">
        <title>Whole genome shotgun sequence of Sinosporangium siamense NBRC 109515.</title>
        <authorList>
            <person name="Komaki H."/>
            <person name="Tamura T."/>
        </authorList>
    </citation>
    <scope>NUCLEOTIDE SEQUENCE</scope>
    <source>
        <strain evidence="7">NBRC 109515</strain>
    </source>
</reference>
<dbReference type="PANTHER" id="PTHR48050:SF13">
    <property type="entry name" value="STEROL 3-BETA-GLUCOSYLTRANSFERASE UGT80A2"/>
    <property type="match status" value="1"/>
</dbReference>
<dbReference type="GO" id="GO:0008194">
    <property type="term" value="F:UDP-glycosyltransferase activity"/>
    <property type="evidence" value="ECO:0007669"/>
    <property type="project" value="InterPro"/>
</dbReference>
<dbReference type="CDD" id="cd03784">
    <property type="entry name" value="GT1_Gtf-like"/>
    <property type="match status" value="1"/>
</dbReference>